<reference evidence="1 2" key="1">
    <citation type="submission" date="2018-10" db="EMBL/GenBank/DDBJ databases">
        <title>Genomic Encyclopedia of Type Strains, Phase IV (KMG-IV): sequencing the most valuable type-strain genomes for metagenomic binning, comparative biology and taxonomic classification.</title>
        <authorList>
            <person name="Goeker M."/>
        </authorList>
    </citation>
    <scope>NUCLEOTIDE SEQUENCE [LARGE SCALE GENOMIC DNA]</scope>
    <source>
        <strain evidence="1 2">DSM 19791</strain>
    </source>
</reference>
<dbReference type="Pfam" id="PF10038">
    <property type="entry name" value="DUF2274"/>
    <property type="match status" value="1"/>
</dbReference>
<sequence>MADLALPKLPDRTPVKITIAVTPELRQTLDDYAAVYRNAYGVDEPVTELIPQMLMHFLSKDRAFNRTRAGLVRTHTS</sequence>
<comment type="caution">
    <text evidence="1">The sequence shown here is derived from an EMBL/GenBank/DDBJ whole genome shotgun (WGS) entry which is preliminary data.</text>
</comment>
<evidence type="ECO:0000313" key="1">
    <source>
        <dbReference type="EMBL" id="RKS88297.1"/>
    </source>
</evidence>
<evidence type="ECO:0000313" key="2">
    <source>
        <dbReference type="Proteomes" id="UP000276029"/>
    </source>
</evidence>
<dbReference type="RefSeq" id="WP_121052397.1">
    <property type="nucleotide sequence ID" value="NZ_AP018711.1"/>
</dbReference>
<dbReference type="EMBL" id="RBWX01000009">
    <property type="protein sequence ID" value="RKS88297.1"/>
    <property type="molecule type" value="Genomic_DNA"/>
</dbReference>
<evidence type="ECO:0008006" key="3">
    <source>
        <dbReference type="Google" id="ProtNLM"/>
    </source>
</evidence>
<organism evidence="1 2">
    <name type="scientific">Sphingosinicella microcystinivorans</name>
    <dbReference type="NCBI Taxonomy" id="335406"/>
    <lineage>
        <taxon>Bacteria</taxon>
        <taxon>Pseudomonadati</taxon>
        <taxon>Pseudomonadota</taxon>
        <taxon>Alphaproteobacteria</taxon>
        <taxon>Sphingomonadales</taxon>
        <taxon>Sphingosinicellaceae</taxon>
        <taxon>Sphingosinicella</taxon>
    </lineage>
</organism>
<dbReference type="InterPro" id="IPR018733">
    <property type="entry name" value="DUF2274"/>
</dbReference>
<keyword evidence="2" id="KW-1185">Reference proteome</keyword>
<accession>A0ABX9SXP8</accession>
<proteinExistence type="predicted"/>
<protein>
    <recommendedName>
        <fullName evidence="3">Transposase</fullName>
    </recommendedName>
</protein>
<dbReference type="Proteomes" id="UP000276029">
    <property type="component" value="Unassembled WGS sequence"/>
</dbReference>
<name>A0ABX9SXP8_SPHMI</name>
<gene>
    <name evidence="1" type="ORF">DFR51_2946</name>
</gene>